<dbReference type="AlphaFoldDB" id="A0A9J6ZGS6"/>
<reference evidence="1" key="1">
    <citation type="submission" date="2022-05" db="EMBL/GenBank/DDBJ databases">
        <title>Novel bacterial taxa in a minimal lignocellulolytic consortium and its capacity to transform plastics disclosed by genome-resolved metagenomics.</title>
        <authorList>
            <person name="Rodriguez C.A.D."/>
            <person name="Diaz-Garcia L."/>
            <person name="Herrera K."/>
            <person name="Tarazona N.A."/>
            <person name="Sproer C."/>
            <person name="Overmann J."/>
            <person name="Jimenez D.J."/>
        </authorList>
    </citation>
    <scope>NUCLEOTIDE SEQUENCE</scope>
    <source>
        <strain evidence="1">MAG5</strain>
    </source>
</reference>
<organism evidence="1 2">
    <name type="scientific">Candidatus Pristimantibacillus lignocellulolyticus</name>
    <dbReference type="NCBI Taxonomy" id="2994561"/>
    <lineage>
        <taxon>Bacteria</taxon>
        <taxon>Bacillati</taxon>
        <taxon>Bacillota</taxon>
        <taxon>Bacilli</taxon>
        <taxon>Bacillales</taxon>
        <taxon>Paenibacillaceae</taxon>
        <taxon>Candidatus Pristimantibacillus</taxon>
    </lineage>
</organism>
<accession>A0A9J6ZGS6</accession>
<sequence>MAIPLTEKEVNRLFELLDNKQRWFLNTYLTQSKKSKWLEQLATKKGIVLDEEMSSDEIWDKLDDWELAEVLDGGYGNRPYQCECGKPLRFCYVIHHRKENKTYRLGETCLENYTMLSADLIKDIKNGFHTIDLERDDILSKYEQWWKLPEDYYDLDLSREIMEQLELDLPLSHIQLNKLEKQFEYELSMTRPKQTVKKSNKRYKSKHSIIVNTEPVVEHVDITYEELMARHSEQIQLVKENENRLLSASKQEKWELIQRMLGASERNKRFSYTKFLTELFDLLYYLKLY</sequence>
<proteinExistence type="predicted"/>
<protein>
    <submittedName>
        <fullName evidence="1">Uncharacterized protein</fullName>
    </submittedName>
</protein>
<gene>
    <name evidence="1" type="ORF">NAG76_03790</name>
</gene>
<dbReference type="Proteomes" id="UP001056756">
    <property type="component" value="Chromosome"/>
</dbReference>
<evidence type="ECO:0000313" key="1">
    <source>
        <dbReference type="EMBL" id="URN95394.1"/>
    </source>
</evidence>
<dbReference type="KEGG" id="plig:NAG76_03790"/>
<name>A0A9J6ZGS6_9BACL</name>
<evidence type="ECO:0000313" key="2">
    <source>
        <dbReference type="Proteomes" id="UP001056756"/>
    </source>
</evidence>
<dbReference type="EMBL" id="CP097899">
    <property type="protein sequence ID" value="URN95394.1"/>
    <property type="molecule type" value="Genomic_DNA"/>
</dbReference>